<dbReference type="PROSITE" id="PS50109">
    <property type="entry name" value="HIS_KIN"/>
    <property type="match status" value="1"/>
</dbReference>
<dbReference type="InterPro" id="IPR004358">
    <property type="entry name" value="Sig_transdc_His_kin-like_C"/>
</dbReference>
<dbReference type="Gene3D" id="3.30.565.10">
    <property type="entry name" value="Histidine kinase-like ATPase, C-terminal domain"/>
    <property type="match status" value="1"/>
</dbReference>
<dbReference type="AlphaFoldDB" id="A0A928Z9T6"/>
<dbReference type="Proteomes" id="UP000621799">
    <property type="component" value="Unassembled WGS sequence"/>
</dbReference>
<dbReference type="Gene3D" id="1.10.287.130">
    <property type="match status" value="1"/>
</dbReference>
<dbReference type="SUPFAM" id="SSF55874">
    <property type="entry name" value="ATPase domain of HSP90 chaperone/DNA topoisomerase II/histidine kinase"/>
    <property type="match status" value="1"/>
</dbReference>
<proteinExistence type="predicted"/>
<dbReference type="PRINTS" id="PR00344">
    <property type="entry name" value="BCTRLSENSOR"/>
</dbReference>
<dbReference type="Pfam" id="PF01590">
    <property type="entry name" value="GAF"/>
    <property type="match status" value="1"/>
</dbReference>
<dbReference type="InterPro" id="IPR003018">
    <property type="entry name" value="GAF"/>
</dbReference>
<dbReference type="Gene3D" id="3.30.450.40">
    <property type="match status" value="1"/>
</dbReference>
<dbReference type="GO" id="GO:0000155">
    <property type="term" value="F:phosphorelay sensor kinase activity"/>
    <property type="evidence" value="ECO:0007669"/>
    <property type="project" value="InterPro"/>
</dbReference>
<organism evidence="8 9">
    <name type="scientific">Zarconia navalis LEGE 11467</name>
    <dbReference type="NCBI Taxonomy" id="1828826"/>
    <lineage>
        <taxon>Bacteria</taxon>
        <taxon>Bacillati</taxon>
        <taxon>Cyanobacteriota</taxon>
        <taxon>Cyanophyceae</taxon>
        <taxon>Oscillatoriophycideae</taxon>
        <taxon>Oscillatoriales</taxon>
        <taxon>Oscillatoriales incertae sedis</taxon>
        <taxon>Zarconia</taxon>
        <taxon>Zarconia navalis</taxon>
    </lineage>
</organism>
<evidence type="ECO:0000259" key="7">
    <source>
        <dbReference type="PROSITE" id="PS50109"/>
    </source>
</evidence>
<keyword evidence="6" id="KW-1133">Transmembrane helix</keyword>
<protein>
    <recommendedName>
        <fullName evidence="2">histidine kinase</fullName>
        <ecNumber evidence="2">2.7.13.3</ecNumber>
    </recommendedName>
</protein>
<keyword evidence="4" id="KW-0418">Kinase</keyword>
<name>A0A928Z9T6_9CYAN</name>
<dbReference type="CDD" id="cd00082">
    <property type="entry name" value="HisKA"/>
    <property type="match status" value="1"/>
</dbReference>
<comment type="catalytic activity">
    <reaction evidence="1">
        <text>ATP + protein L-histidine = ADP + protein N-phospho-L-histidine.</text>
        <dbReference type="EC" id="2.7.13.3"/>
    </reaction>
</comment>
<dbReference type="SUPFAM" id="SSF55781">
    <property type="entry name" value="GAF domain-like"/>
    <property type="match status" value="1"/>
</dbReference>
<sequence length="776" mass="86969">MMVAQWQGWIRFWQRRSRQGWRPCQLSIWLAAAGAIVGIAIVAFSSYQFARELTLDRFEQNIVLEVRLGVDRLDVWFAAHQATLQAIARTPASRTFDRSGIASYLNGEVVYSEELLDLALGNLEGVIYSTNATNATHRYSLNSQTVRKALQGWVAVSDPRFSFVSGVPQVTIAVPVGCANGTAPCQNQQPTGFIAGTLEIEPLIEVVEGLKYGTQSYAFVLNGVGQPIVDPEKRWNKTTLLKSPDPSLQRIARQAIGKRSNIERLQLNGEWVYVAYEPTQRANWSIALVIPVRYLESQLMRLNLLAIVLGMLLAFAVGSAFRQVISAQKNRSLSAQEGLLDRLTARIHASLELDRIVHTTVEELVELLSLDRAAFGWYSPEEHILDIRWECDRQGKPESLGQFAVPMDFESQLQQGDRIVLKCIDLDVPARNVALEAGSYTVLPIRPSYHQSGYLICIHATGWFWRNSEQILLRSVANQLAIAMTQSHLHAQTQSQVQQLGQTLSKLKTTQAHLIQTEKMSGLGHLVAGLAHEINNPVNFIYGNLTYVSEYAFDLLKLIDFYDLTIPQLPTEIEHFKDEIELDYIREDLPGILLSMKEGADRIHKIIVSLRTFSRLDEAQKKPVNIYEGIDSTLLLLKNRIEDKIQIVKNYAYMPDVECYAGHMNQVFLYLLDNAIEALKHSQNPEKVITISTAAIPNPKQQSIYISIVDNGPGIPPEIQDKIFDPFFTTKPVGQGTGLGLSISYQIIVDLHGGEISIDSVPGRTEVILEIPVRTY</sequence>
<dbReference type="SUPFAM" id="SSF47384">
    <property type="entry name" value="Homodimeric domain of signal transducing histidine kinase"/>
    <property type="match status" value="1"/>
</dbReference>
<dbReference type="InterPro" id="IPR003594">
    <property type="entry name" value="HATPase_dom"/>
</dbReference>
<keyword evidence="5" id="KW-0902">Two-component regulatory system</keyword>
<keyword evidence="4" id="KW-0808">Transferase</keyword>
<dbReference type="Pfam" id="PF02518">
    <property type="entry name" value="HATPase_c"/>
    <property type="match status" value="1"/>
</dbReference>
<gene>
    <name evidence="8" type="ORF">IQ235_14910</name>
</gene>
<reference evidence="8" key="1">
    <citation type="submission" date="2020-10" db="EMBL/GenBank/DDBJ databases">
        <authorList>
            <person name="Castelo-Branco R."/>
            <person name="Eusebio N."/>
            <person name="Adriana R."/>
            <person name="Vieira A."/>
            <person name="Brugerolle De Fraissinette N."/>
            <person name="Rezende De Castro R."/>
            <person name="Schneider M.P."/>
            <person name="Vasconcelos V."/>
            <person name="Leao P.N."/>
        </authorList>
    </citation>
    <scope>NUCLEOTIDE SEQUENCE</scope>
    <source>
        <strain evidence="8">LEGE 11467</strain>
    </source>
</reference>
<dbReference type="InterPro" id="IPR003661">
    <property type="entry name" value="HisK_dim/P_dom"/>
</dbReference>
<dbReference type="CDD" id="cd12912">
    <property type="entry name" value="PDC2_MCP_like"/>
    <property type="match status" value="1"/>
</dbReference>
<dbReference type="EMBL" id="JADEXN010000292">
    <property type="protein sequence ID" value="MBE9042069.1"/>
    <property type="molecule type" value="Genomic_DNA"/>
</dbReference>
<feature type="domain" description="Histidine kinase" evidence="7">
    <location>
        <begin position="529"/>
        <end position="775"/>
    </location>
</feature>
<feature type="transmembrane region" description="Helical" evidence="6">
    <location>
        <begin position="26"/>
        <end position="47"/>
    </location>
</feature>
<dbReference type="InterPro" id="IPR036097">
    <property type="entry name" value="HisK_dim/P_sf"/>
</dbReference>
<accession>A0A928Z9T6</accession>
<dbReference type="Gene3D" id="3.30.450.20">
    <property type="entry name" value="PAS domain"/>
    <property type="match status" value="1"/>
</dbReference>
<evidence type="ECO:0000256" key="6">
    <source>
        <dbReference type="SAM" id="Phobius"/>
    </source>
</evidence>
<evidence type="ECO:0000256" key="4">
    <source>
        <dbReference type="ARBA" id="ARBA00022777"/>
    </source>
</evidence>
<dbReference type="SMART" id="SM00065">
    <property type="entry name" value="GAF"/>
    <property type="match status" value="1"/>
</dbReference>
<evidence type="ECO:0000256" key="5">
    <source>
        <dbReference type="ARBA" id="ARBA00023012"/>
    </source>
</evidence>
<dbReference type="EC" id="2.7.13.3" evidence="2"/>
<keyword evidence="9" id="KW-1185">Reference proteome</keyword>
<evidence type="ECO:0000313" key="8">
    <source>
        <dbReference type="EMBL" id="MBE9042069.1"/>
    </source>
</evidence>
<dbReference type="PANTHER" id="PTHR43065">
    <property type="entry name" value="SENSOR HISTIDINE KINASE"/>
    <property type="match status" value="1"/>
</dbReference>
<keyword evidence="3" id="KW-0597">Phosphoprotein</keyword>
<dbReference type="InterPro" id="IPR029016">
    <property type="entry name" value="GAF-like_dom_sf"/>
</dbReference>
<dbReference type="InterPro" id="IPR005467">
    <property type="entry name" value="His_kinase_dom"/>
</dbReference>
<dbReference type="CDD" id="cd18773">
    <property type="entry name" value="PDC1_HK_sensor"/>
    <property type="match status" value="1"/>
</dbReference>
<dbReference type="InterPro" id="IPR036890">
    <property type="entry name" value="HATPase_C_sf"/>
</dbReference>
<keyword evidence="6" id="KW-0812">Transmembrane</keyword>
<evidence type="ECO:0000256" key="1">
    <source>
        <dbReference type="ARBA" id="ARBA00000085"/>
    </source>
</evidence>
<dbReference type="PANTHER" id="PTHR43065:SF48">
    <property type="entry name" value="HISTIDINE KINASE"/>
    <property type="match status" value="1"/>
</dbReference>
<dbReference type="SMART" id="SM00387">
    <property type="entry name" value="HATPase_c"/>
    <property type="match status" value="1"/>
</dbReference>
<keyword evidence="6" id="KW-0472">Membrane</keyword>
<evidence type="ECO:0000313" key="9">
    <source>
        <dbReference type="Proteomes" id="UP000621799"/>
    </source>
</evidence>
<comment type="caution">
    <text evidence="8">The sequence shown here is derived from an EMBL/GenBank/DDBJ whole genome shotgun (WGS) entry which is preliminary data.</text>
</comment>
<evidence type="ECO:0000256" key="2">
    <source>
        <dbReference type="ARBA" id="ARBA00012438"/>
    </source>
</evidence>
<evidence type="ECO:0000256" key="3">
    <source>
        <dbReference type="ARBA" id="ARBA00022553"/>
    </source>
</evidence>